<evidence type="ECO:0000256" key="1">
    <source>
        <dbReference type="SAM" id="MobiDB-lite"/>
    </source>
</evidence>
<reference evidence="2 3" key="1">
    <citation type="submission" date="2013-11" db="EMBL/GenBank/DDBJ databases">
        <title>The Genome Sequence of Phytophthora parasitica P1976.</title>
        <authorList>
            <consortium name="The Broad Institute Genomics Platform"/>
            <person name="Russ C."/>
            <person name="Tyler B."/>
            <person name="Panabieres F."/>
            <person name="Shan W."/>
            <person name="Tripathy S."/>
            <person name="Grunwald N."/>
            <person name="Machado M."/>
            <person name="Johnson C.S."/>
            <person name="Walker B."/>
            <person name="Young S."/>
            <person name="Zeng Q."/>
            <person name="Gargeya S."/>
            <person name="Fitzgerald M."/>
            <person name="Haas B."/>
            <person name="Abouelleil A."/>
            <person name="Allen A.W."/>
            <person name="Alvarado L."/>
            <person name="Arachchi H.M."/>
            <person name="Berlin A.M."/>
            <person name="Chapman S.B."/>
            <person name="Gainer-Dewar J."/>
            <person name="Goldberg J."/>
            <person name="Griggs A."/>
            <person name="Gujja S."/>
            <person name="Hansen M."/>
            <person name="Howarth C."/>
            <person name="Imamovic A."/>
            <person name="Ireland A."/>
            <person name="Larimer J."/>
            <person name="McCowan C."/>
            <person name="Murphy C."/>
            <person name="Pearson M."/>
            <person name="Poon T.W."/>
            <person name="Priest M."/>
            <person name="Roberts A."/>
            <person name="Saif S."/>
            <person name="Shea T."/>
            <person name="Sisk P."/>
            <person name="Sykes S."/>
            <person name="Wortman J."/>
            <person name="Nusbaum C."/>
            <person name="Birren B."/>
        </authorList>
    </citation>
    <scope>NUCLEOTIDE SEQUENCE [LARGE SCALE GENOMIC DNA]</scope>
    <source>
        <strain evidence="2 3">P1976</strain>
    </source>
</reference>
<organism evidence="2 3">
    <name type="scientific">Phytophthora nicotianae P1976</name>
    <dbReference type="NCBI Taxonomy" id="1317066"/>
    <lineage>
        <taxon>Eukaryota</taxon>
        <taxon>Sar</taxon>
        <taxon>Stramenopiles</taxon>
        <taxon>Oomycota</taxon>
        <taxon>Peronosporomycetes</taxon>
        <taxon>Peronosporales</taxon>
        <taxon>Peronosporaceae</taxon>
        <taxon>Phytophthora</taxon>
    </lineage>
</organism>
<dbReference type="EMBL" id="ANJA01002799">
    <property type="protein sequence ID" value="ETO68004.1"/>
    <property type="molecule type" value="Genomic_DNA"/>
</dbReference>
<dbReference type="AlphaFoldDB" id="A0A080ZMZ3"/>
<accession>A0A080ZMZ3</accession>
<evidence type="ECO:0000313" key="3">
    <source>
        <dbReference type="Proteomes" id="UP000028582"/>
    </source>
</evidence>
<gene>
    <name evidence="2" type="ORF">F444_15136</name>
</gene>
<comment type="caution">
    <text evidence="2">The sequence shown here is derived from an EMBL/GenBank/DDBJ whole genome shotgun (WGS) entry which is preliminary data.</text>
</comment>
<sequence>MIEMRPRIYEQSLNLDWRPPNSYVRTGIRGTLASDAERTPKFQSKRKPG</sequence>
<protein>
    <submittedName>
        <fullName evidence="2">Uncharacterized protein</fullName>
    </submittedName>
</protein>
<feature type="region of interest" description="Disordered" evidence="1">
    <location>
        <begin position="29"/>
        <end position="49"/>
    </location>
</feature>
<name>A0A080ZMZ3_PHYNI</name>
<evidence type="ECO:0000313" key="2">
    <source>
        <dbReference type="EMBL" id="ETO68004.1"/>
    </source>
</evidence>
<dbReference type="Proteomes" id="UP000028582">
    <property type="component" value="Unassembled WGS sequence"/>
</dbReference>
<proteinExistence type="predicted"/>